<keyword evidence="4" id="KW-1185">Reference proteome</keyword>
<gene>
    <name evidence="3" type="ORF">PH7735_02557</name>
</gene>
<reference evidence="4" key="1">
    <citation type="submission" date="2015-09" db="EMBL/GenBank/DDBJ databases">
        <authorList>
            <person name="Rodrigo-Torres Lidia"/>
            <person name="Arahal R.David."/>
        </authorList>
    </citation>
    <scope>NUCLEOTIDE SEQUENCE [LARGE SCALE GENOMIC DNA]</scope>
    <source>
        <strain evidence="4">CECT 7735</strain>
    </source>
</reference>
<keyword evidence="2" id="KW-0732">Signal</keyword>
<dbReference type="STRING" id="1715693.PH7735_02557"/>
<name>A0A0P1IHS1_9RHOB</name>
<sequence>MPSFCTPVLVLLLVVFGNTSASKADVVWTYDVFLRSDEQAHVPAALEHAINSFVGVGGSSVASQIPSDFLTRSRSASSSSSGSTRVTYTQSRSRRFGGRVTAAAALSGPLSFEGSGLLAYGQSNYELPNGAGVHIQGIDIRFRTVSAELDAALSYQATLFGSVPLKLSAGAGVFHAHTKTSVDSPILRIRESNRDTIPFAVMRFGVRLPDRFGLDVGAVLEIRNYADFGPTAAFEINMRF</sequence>
<protein>
    <recommendedName>
        <fullName evidence="5">Outer membrane protein beta-barrel domain-containing protein</fullName>
    </recommendedName>
</protein>
<dbReference type="EMBL" id="CYTW01000002">
    <property type="protein sequence ID" value="CUK02265.1"/>
    <property type="molecule type" value="Genomic_DNA"/>
</dbReference>
<organism evidence="3 4">
    <name type="scientific">Shimia thalassica</name>
    <dbReference type="NCBI Taxonomy" id="1715693"/>
    <lineage>
        <taxon>Bacteria</taxon>
        <taxon>Pseudomonadati</taxon>
        <taxon>Pseudomonadota</taxon>
        <taxon>Alphaproteobacteria</taxon>
        <taxon>Rhodobacterales</taxon>
        <taxon>Roseobacteraceae</taxon>
    </lineage>
</organism>
<evidence type="ECO:0000313" key="3">
    <source>
        <dbReference type="EMBL" id="CUK02265.1"/>
    </source>
</evidence>
<feature type="signal peptide" evidence="2">
    <location>
        <begin position="1"/>
        <end position="24"/>
    </location>
</feature>
<evidence type="ECO:0000256" key="2">
    <source>
        <dbReference type="SAM" id="SignalP"/>
    </source>
</evidence>
<dbReference type="AlphaFoldDB" id="A0A0P1IHS1"/>
<evidence type="ECO:0000313" key="4">
    <source>
        <dbReference type="Proteomes" id="UP000051870"/>
    </source>
</evidence>
<accession>A0A0P1IHS1</accession>
<feature type="chain" id="PRO_5006065287" description="Outer membrane protein beta-barrel domain-containing protein" evidence="2">
    <location>
        <begin position="25"/>
        <end position="240"/>
    </location>
</feature>
<proteinExistence type="predicted"/>
<evidence type="ECO:0000256" key="1">
    <source>
        <dbReference type="SAM" id="MobiDB-lite"/>
    </source>
</evidence>
<dbReference type="Proteomes" id="UP000051870">
    <property type="component" value="Unassembled WGS sequence"/>
</dbReference>
<feature type="compositionally biased region" description="Low complexity" evidence="1">
    <location>
        <begin position="72"/>
        <end position="87"/>
    </location>
</feature>
<evidence type="ECO:0008006" key="5">
    <source>
        <dbReference type="Google" id="ProtNLM"/>
    </source>
</evidence>
<feature type="region of interest" description="Disordered" evidence="1">
    <location>
        <begin position="72"/>
        <end position="92"/>
    </location>
</feature>
<dbReference type="GeneID" id="83881573"/>
<dbReference type="RefSeq" id="WP_058311714.1">
    <property type="nucleotide sequence ID" value="NZ_CYTW01000002.1"/>
</dbReference>